<name>A0AAV5NAP9_9PROT</name>
<organism evidence="1 2">
    <name type="scientific">Gluconobacter cerinus</name>
    <dbReference type="NCBI Taxonomy" id="38307"/>
    <lineage>
        <taxon>Bacteria</taxon>
        <taxon>Pseudomonadati</taxon>
        <taxon>Pseudomonadota</taxon>
        <taxon>Alphaproteobacteria</taxon>
        <taxon>Acetobacterales</taxon>
        <taxon>Acetobacteraceae</taxon>
        <taxon>Gluconobacter</taxon>
    </lineage>
</organism>
<gene>
    <name evidence="1" type="ORF">GCM10007867_04190</name>
</gene>
<accession>A0AAV5NAP9</accession>
<protein>
    <submittedName>
        <fullName evidence="1">Uncharacterized protein</fullName>
    </submittedName>
</protein>
<dbReference type="Proteomes" id="UP001156614">
    <property type="component" value="Unassembled WGS sequence"/>
</dbReference>
<evidence type="ECO:0000313" key="2">
    <source>
        <dbReference type="Proteomes" id="UP001156614"/>
    </source>
</evidence>
<evidence type="ECO:0000313" key="1">
    <source>
        <dbReference type="EMBL" id="GLQ61574.1"/>
    </source>
</evidence>
<sequence length="74" mass="8404">MVQFSGSSGIYGFTYLPDKDGQGKAIHLWVDNRELDVTDGYCRADIQKREIHCAAYSIYGATKYVVGIDYKELY</sequence>
<proteinExistence type="predicted"/>
<comment type="caution">
    <text evidence="1">The sequence shown here is derived from an EMBL/GenBank/DDBJ whole genome shotgun (WGS) entry which is preliminary data.</text>
</comment>
<reference evidence="2" key="1">
    <citation type="journal article" date="2019" name="Int. J. Syst. Evol. Microbiol.">
        <title>The Global Catalogue of Microorganisms (GCM) 10K type strain sequencing project: providing services to taxonomists for standard genome sequencing and annotation.</title>
        <authorList>
            <consortium name="The Broad Institute Genomics Platform"/>
            <consortium name="The Broad Institute Genome Sequencing Center for Infectious Disease"/>
            <person name="Wu L."/>
            <person name="Ma J."/>
        </authorList>
    </citation>
    <scope>NUCLEOTIDE SEQUENCE [LARGE SCALE GENOMIC DNA]</scope>
    <source>
        <strain evidence="2">NBRC 3267</strain>
    </source>
</reference>
<dbReference type="EMBL" id="BSNU01000001">
    <property type="protein sequence ID" value="GLQ61574.1"/>
    <property type="molecule type" value="Genomic_DNA"/>
</dbReference>
<keyword evidence="2" id="KW-1185">Reference proteome</keyword>
<dbReference type="AlphaFoldDB" id="A0AAV5NAP9"/>